<reference evidence="1 2" key="1">
    <citation type="submission" date="2019-03" db="EMBL/GenBank/DDBJ databases">
        <title>First draft genome of Liparis tanakae, snailfish: a comprehensive survey of snailfish specific genes.</title>
        <authorList>
            <person name="Kim W."/>
            <person name="Song I."/>
            <person name="Jeong J.-H."/>
            <person name="Kim D."/>
            <person name="Kim S."/>
            <person name="Ryu S."/>
            <person name="Song J.Y."/>
            <person name="Lee S.K."/>
        </authorList>
    </citation>
    <scope>NUCLEOTIDE SEQUENCE [LARGE SCALE GENOMIC DNA]</scope>
    <source>
        <tissue evidence="1">Muscle</tissue>
    </source>
</reference>
<keyword evidence="2" id="KW-1185">Reference proteome</keyword>
<comment type="caution">
    <text evidence="1">The sequence shown here is derived from an EMBL/GenBank/DDBJ whole genome shotgun (WGS) entry which is preliminary data.</text>
</comment>
<dbReference type="Proteomes" id="UP000314294">
    <property type="component" value="Unassembled WGS sequence"/>
</dbReference>
<accession>A0A4Z2F233</accession>
<name>A0A4Z2F233_9TELE</name>
<protein>
    <submittedName>
        <fullName evidence="1">Uncharacterized protein</fullName>
    </submittedName>
</protein>
<dbReference type="AlphaFoldDB" id="A0A4Z2F233"/>
<gene>
    <name evidence="1" type="ORF">EYF80_054888</name>
</gene>
<evidence type="ECO:0000313" key="1">
    <source>
        <dbReference type="EMBL" id="TNN34940.1"/>
    </source>
</evidence>
<organism evidence="1 2">
    <name type="scientific">Liparis tanakae</name>
    <name type="common">Tanaka's snailfish</name>
    <dbReference type="NCBI Taxonomy" id="230148"/>
    <lineage>
        <taxon>Eukaryota</taxon>
        <taxon>Metazoa</taxon>
        <taxon>Chordata</taxon>
        <taxon>Craniata</taxon>
        <taxon>Vertebrata</taxon>
        <taxon>Euteleostomi</taxon>
        <taxon>Actinopterygii</taxon>
        <taxon>Neopterygii</taxon>
        <taxon>Teleostei</taxon>
        <taxon>Neoteleostei</taxon>
        <taxon>Acanthomorphata</taxon>
        <taxon>Eupercaria</taxon>
        <taxon>Perciformes</taxon>
        <taxon>Cottioidei</taxon>
        <taxon>Cottales</taxon>
        <taxon>Liparidae</taxon>
        <taxon>Liparis</taxon>
    </lineage>
</organism>
<sequence>MRAALRDAVPGVLVYSAILSFTKGRRGLRGVSSAAVPGAAVAGAQFTEGDQLQVQLRLQLPGLLPQSVSSSLSLSSWNSLASSDFLEPMESSRCCRSRWKPSFCRLDLAAHTHQMMHAVTTSAVMEAAAKRQGKKTNI</sequence>
<dbReference type="EMBL" id="SRLO01001861">
    <property type="protein sequence ID" value="TNN34940.1"/>
    <property type="molecule type" value="Genomic_DNA"/>
</dbReference>
<evidence type="ECO:0000313" key="2">
    <source>
        <dbReference type="Proteomes" id="UP000314294"/>
    </source>
</evidence>
<proteinExistence type="predicted"/>